<name>A0A660KQZ3_9ROSI</name>
<proteinExistence type="predicted"/>
<accession>A0A660KQZ3</accession>
<dbReference type="Proteomes" id="UP000327013">
    <property type="component" value="Chromosome 4"/>
</dbReference>
<protein>
    <submittedName>
        <fullName evidence="1">Uncharacterized protein</fullName>
    </submittedName>
</protein>
<sequence>MRIIQGCIVMLVAMLNGDDPVASRYAGKLLNTLSSNTQNALHMAEAGLLQATSAVPKGR</sequence>
<dbReference type="AlphaFoldDB" id="A0A660KQZ3"/>
<dbReference type="PANTHER" id="PTHR45958:SF12">
    <property type="entry name" value="OS01G0948500 PROTEIN"/>
    <property type="match status" value="1"/>
</dbReference>
<organism evidence="1 2">
    <name type="scientific">Carpinus fangiana</name>
    <dbReference type="NCBI Taxonomy" id="176857"/>
    <lineage>
        <taxon>Eukaryota</taxon>
        <taxon>Viridiplantae</taxon>
        <taxon>Streptophyta</taxon>
        <taxon>Embryophyta</taxon>
        <taxon>Tracheophyta</taxon>
        <taxon>Spermatophyta</taxon>
        <taxon>Magnoliopsida</taxon>
        <taxon>eudicotyledons</taxon>
        <taxon>Gunneridae</taxon>
        <taxon>Pentapetalae</taxon>
        <taxon>rosids</taxon>
        <taxon>fabids</taxon>
        <taxon>Fagales</taxon>
        <taxon>Betulaceae</taxon>
        <taxon>Carpinus</taxon>
    </lineage>
</organism>
<dbReference type="EMBL" id="CM017324">
    <property type="protein sequence ID" value="KAE8038110.1"/>
    <property type="molecule type" value="Genomic_DNA"/>
</dbReference>
<dbReference type="PANTHER" id="PTHR45958">
    <property type="entry name" value="RING-TYPE E3 UBIQUITIN TRANSFERASE"/>
    <property type="match status" value="1"/>
</dbReference>
<evidence type="ECO:0000313" key="2">
    <source>
        <dbReference type="Proteomes" id="UP000327013"/>
    </source>
</evidence>
<dbReference type="InterPro" id="IPR052608">
    <property type="entry name" value="U-box_domain_protein"/>
</dbReference>
<keyword evidence="2" id="KW-1185">Reference proteome</keyword>
<gene>
    <name evidence="1" type="ORF">FH972_010652</name>
</gene>
<evidence type="ECO:0000313" key="1">
    <source>
        <dbReference type="EMBL" id="KAE8038110.1"/>
    </source>
</evidence>
<reference evidence="1 2" key="1">
    <citation type="submission" date="2019-06" db="EMBL/GenBank/DDBJ databases">
        <title>A chromosomal-level reference genome of Carpinus fangiana (Coryloideae, Betulaceae).</title>
        <authorList>
            <person name="Yang X."/>
            <person name="Wang Z."/>
            <person name="Zhang L."/>
            <person name="Hao G."/>
            <person name="Liu J."/>
            <person name="Yang Y."/>
        </authorList>
    </citation>
    <scope>NUCLEOTIDE SEQUENCE [LARGE SCALE GENOMIC DNA]</scope>
    <source>
        <strain evidence="1">Cfa_2016G</strain>
        <tissue evidence="1">Leaf</tissue>
    </source>
</reference>